<accession>A0A380GTE3</accession>
<dbReference type="AlphaFoldDB" id="A0A380GTE3"/>
<dbReference type="Pfam" id="PF11753">
    <property type="entry name" value="DUF3310"/>
    <property type="match status" value="1"/>
</dbReference>
<name>A0A380GTE3_9STAP</name>
<organism evidence="1 2">
    <name type="scientific">Staphylococcus microti</name>
    <dbReference type="NCBI Taxonomy" id="569857"/>
    <lineage>
        <taxon>Bacteria</taxon>
        <taxon>Bacillati</taxon>
        <taxon>Bacillota</taxon>
        <taxon>Bacilli</taxon>
        <taxon>Bacillales</taxon>
        <taxon>Staphylococcaceae</taxon>
        <taxon>Staphylococcus</taxon>
    </lineage>
</organism>
<dbReference type="InterPro" id="IPR021739">
    <property type="entry name" value="SaV-like"/>
</dbReference>
<sequence length="136" mass="15995">MEKLKIGNRVKVIIKNGFFLGEVLNSYPDNFYIRTDEGFTTYVPYDSDWEKIPSSKKIEYNNSVNSPIHYNYGKIEVIDFIDQVTSPYSSYLAFMIGNVIKYVARAPFKNEIEDLKKARWYLDRAIEKWEEKANAK</sequence>
<reference evidence="1 2" key="1">
    <citation type="submission" date="2018-06" db="EMBL/GenBank/DDBJ databases">
        <authorList>
            <consortium name="Pathogen Informatics"/>
            <person name="Doyle S."/>
        </authorList>
    </citation>
    <scope>NUCLEOTIDE SEQUENCE [LARGE SCALE GENOMIC DNA]</scope>
    <source>
        <strain evidence="1 2">NCTC13832</strain>
    </source>
</reference>
<proteinExistence type="predicted"/>
<dbReference type="EMBL" id="UHDT01000001">
    <property type="protein sequence ID" value="SUM57033.1"/>
    <property type="molecule type" value="Genomic_DNA"/>
</dbReference>
<dbReference type="Proteomes" id="UP000254100">
    <property type="component" value="Unassembled WGS sequence"/>
</dbReference>
<evidence type="ECO:0000313" key="1">
    <source>
        <dbReference type="EMBL" id="SUM57033.1"/>
    </source>
</evidence>
<evidence type="ECO:0000313" key="2">
    <source>
        <dbReference type="Proteomes" id="UP000254100"/>
    </source>
</evidence>
<gene>
    <name evidence="1" type="ORF">NCTC13832_00698</name>
</gene>
<protein>
    <submittedName>
        <fullName evidence="1">Phage protein</fullName>
    </submittedName>
</protein>
<dbReference type="RefSeq" id="WP_240626959.1">
    <property type="nucleotide sequence ID" value="NZ_JXWY01000013.1"/>
</dbReference>